<organism evidence="1">
    <name type="scientific">Siphoviridae sp. ctzm5103</name>
    <dbReference type="NCBI Taxonomy" id="2825750"/>
    <lineage>
        <taxon>Viruses</taxon>
        <taxon>Duplodnaviria</taxon>
        <taxon>Heunggongvirae</taxon>
        <taxon>Uroviricota</taxon>
        <taxon>Caudoviricetes</taxon>
    </lineage>
</organism>
<protein>
    <submittedName>
        <fullName evidence="1">Nucleoside 2-deoxyribosyltransferase</fullName>
    </submittedName>
</protein>
<accession>A0A8S5TT92</accession>
<reference evidence="1" key="1">
    <citation type="journal article" date="2021" name="Proc. Natl. Acad. Sci. U.S.A.">
        <title>A Catalog of Tens of Thousands of Viruses from Human Metagenomes Reveals Hidden Associations with Chronic Diseases.</title>
        <authorList>
            <person name="Tisza M.J."/>
            <person name="Buck C.B."/>
        </authorList>
    </citation>
    <scope>NUCLEOTIDE SEQUENCE</scope>
    <source>
        <strain evidence="1">Ctzm5103</strain>
    </source>
</reference>
<dbReference type="InterPro" id="IPR025518">
    <property type="entry name" value="DUF4406"/>
</dbReference>
<dbReference type="SUPFAM" id="SSF52309">
    <property type="entry name" value="N-(deoxy)ribosyltransferase-like"/>
    <property type="match status" value="1"/>
</dbReference>
<dbReference type="Gene3D" id="3.40.50.10400">
    <property type="entry name" value="Hypothetical protein PA1492"/>
    <property type="match status" value="1"/>
</dbReference>
<sequence length="137" mass="15821">MKKIYISGKITNNANYKADFEAAELALKIAGFQPVNPAEEHLPDGATWADYMRHDIKLLCDCDAIYMLNGWRESAGAKIEHKLARDLGIEIIYEIKKPVYNTEYRHAQYMKNREEINRKARARYRAKCGIKAIKEAE</sequence>
<name>A0A8S5TT92_9CAUD</name>
<dbReference type="EMBL" id="BK015926">
    <property type="protein sequence ID" value="DAF85425.1"/>
    <property type="molecule type" value="Genomic_DNA"/>
</dbReference>
<evidence type="ECO:0000313" key="1">
    <source>
        <dbReference type="EMBL" id="DAF85425.1"/>
    </source>
</evidence>
<proteinExistence type="predicted"/>
<dbReference type="Pfam" id="PF14359">
    <property type="entry name" value="DUF4406"/>
    <property type="match status" value="1"/>
</dbReference>